<evidence type="ECO:0000313" key="11">
    <source>
        <dbReference type="Proteomes" id="UP000518266"/>
    </source>
</evidence>
<dbReference type="OrthoDB" id="6147534at2759"/>
<evidence type="ECO:0000256" key="5">
    <source>
        <dbReference type="ARBA" id="ARBA00022990"/>
    </source>
</evidence>
<keyword evidence="8" id="KW-0539">Nucleus</keyword>
<gene>
    <name evidence="10" type="ORF">F7725_017001</name>
</gene>
<evidence type="ECO:0000256" key="4">
    <source>
        <dbReference type="ARBA" id="ARBA00022843"/>
    </source>
</evidence>
<feature type="region of interest" description="Disordered" evidence="9">
    <location>
        <begin position="1"/>
        <end position="136"/>
    </location>
</feature>
<evidence type="ECO:0000256" key="9">
    <source>
        <dbReference type="SAM" id="MobiDB-lite"/>
    </source>
</evidence>
<name>A0A7J5Z7H6_DISMA</name>
<comment type="caution">
    <text evidence="10">The sequence shown here is derived from an EMBL/GenBank/DDBJ whole genome shotgun (WGS) entry which is preliminary data.</text>
</comment>
<dbReference type="InterPro" id="IPR002951">
    <property type="entry name" value="Atrophin-like"/>
</dbReference>
<feature type="compositionally biased region" description="Low complexity" evidence="9">
    <location>
        <begin position="61"/>
        <end position="80"/>
    </location>
</feature>
<accession>A0A7J5Z7H6</accession>
<feature type="compositionally biased region" description="Pro residues" evidence="9">
    <location>
        <begin position="1"/>
        <end position="11"/>
    </location>
</feature>
<feature type="region of interest" description="Disordered" evidence="9">
    <location>
        <begin position="186"/>
        <end position="248"/>
    </location>
</feature>
<dbReference type="AlphaFoldDB" id="A0A7J5Z7H6"/>
<feature type="region of interest" description="Disordered" evidence="9">
    <location>
        <begin position="353"/>
        <end position="372"/>
    </location>
</feature>
<organism evidence="10 11">
    <name type="scientific">Dissostichus mawsoni</name>
    <name type="common">Antarctic cod</name>
    <dbReference type="NCBI Taxonomy" id="36200"/>
    <lineage>
        <taxon>Eukaryota</taxon>
        <taxon>Metazoa</taxon>
        <taxon>Chordata</taxon>
        <taxon>Craniata</taxon>
        <taxon>Vertebrata</taxon>
        <taxon>Euteleostomi</taxon>
        <taxon>Actinopterygii</taxon>
        <taxon>Neopterygii</taxon>
        <taxon>Teleostei</taxon>
        <taxon>Neoteleostei</taxon>
        <taxon>Acanthomorphata</taxon>
        <taxon>Eupercaria</taxon>
        <taxon>Perciformes</taxon>
        <taxon>Notothenioidei</taxon>
        <taxon>Nototheniidae</taxon>
        <taxon>Dissostichus</taxon>
    </lineage>
</organism>
<feature type="compositionally biased region" description="Pro residues" evidence="9">
    <location>
        <begin position="19"/>
        <end position="37"/>
    </location>
</feature>
<dbReference type="Pfam" id="PF03154">
    <property type="entry name" value="Atrophin-1"/>
    <property type="match status" value="1"/>
</dbReference>
<dbReference type="GO" id="GO:0003714">
    <property type="term" value="F:transcription corepressor activity"/>
    <property type="evidence" value="ECO:0007669"/>
    <property type="project" value="TreeGrafter"/>
</dbReference>
<protein>
    <submittedName>
        <fullName evidence="10">Uncharacterized protein</fullName>
    </submittedName>
</protein>
<keyword evidence="5" id="KW-0007">Acetylation</keyword>
<dbReference type="GO" id="GO:0005634">
    <property type="term" value="C:nucleus"/>
    <property type="evidence" value="ECO:0007669"/>
    <property type="project" value="UniProtKB-SubCell"/>
</dbReference>
<keyword evidence="11" id="KW-1185">Reference proteome</keyword>
<feature type="compositionally biased region" description="Polar residues" evidence="9">
    <location>
        <begin position="97"/>
        <end position="108"/>
    </location>
</feature>
<sequence length="372" mass="40991">MPSNLPPPPALKPLNSLPNPHPPGAPPPPLQLMPQPLPMQSLPTQLPVLSQVQTHPGKSMTSSHPPAAASLPLPPVTSSAIGPVPSLQPSHPPLRPSPSTAAGCSQIQIKEEPLDEMEEAESPPPPSRSPSPEPTIINMASHASQSARFIKHLDRGYNSCSRTDLFFTPLTASKLAKKREEAVEKLRRDAEHSARQEREREKDRERDREREADRNAVSRASSSSHDSRMSDVQMTVHGHGRPSFEQPPTTVAAVPPYIGPDTPALRTLSHYARPHVMSPSNRNHPFYPRRPLLAYHMPGLYGADPNLRERELRNLRERELHERMKPGYEVKPPEMEMLHQSANPMEHFARHGAIGLPHIPGPPTTSPSSIPG</sequence>
<dbReference type="PANTHER" id="PTHR13859">
    <property type="entry name" value="ATROPHIN-RELATED"/>
    <property type="match status" value="1"/>
</dbReference>
<evidence type="ECO:0000313" key="10">
    <source>
        <dbReference type="EMBL" id="KAF3856278.1"/>
    </source>
</evidence>
<keyword evidence="3" id="KW-0597">Phosphoprotein</keyword>
<reference evidence="10 11" key="1">
    <citation type="submission" date="2020-03" db="EMBL/GenBank/DDBJ databases">
        <title>Dissostichus mawsoni Genome sequencing and assembly.</title>
        <authorList>
            <person name="Park H."/>
        </authorList>
    </citation>
    <scope>NUCLEOTIDE SEQUENCE [LARGE SCALE GENOMIC DNA]</scope>
    <source>
        <strain evidence="10">DM0001</strain>
        <tissue evidence="10">Muscle</tissue>
    </source>
</reference>
<feature type="compositionally biased region" description="Polar residues" evidence="9">
    <location>
        <begin position="48"/>
        <end position="60"/>
    </location>
</feature>
<evidence type="ECO:0000256" key="2">
    <source>
        <dbReference type="ARBA" id="ARBA00022499"/>
    </source>
</evidence>
<evidence type="ECO:0000256" key="6">
    <source>
        <dbReference type="ARBA" id="ARBA00023015"/>
    </source>
</evidence>
<dbReference type="Proteomes" id="UP000518266">
    <property type="component" value="Unassembled WGS sequence"/>
</dbReference>
<evidence type="ECO:0000256" key="3">
    <source>
        <dbReference type="ARBA" id="ARBA00022553"/>
    </source>
</evidence>
<proteinExistence type="predicted"/>
<dbReference type="EMBL" id="JAAKFY010000006">
    <property type="protein sequence ID" value="KAF3856278.1"/>
    <property type="molecule type" value="Genomic_DNA"/>
</dbReference>
<feature type="compositionally biased region" description="Low complexity" evidence="9">
    <location>
        <begin position="38"/>
        <end position="47"/>
    </location>
</feature>
<feature type="compositionally biased region" description="Pro residues" evidence="9">
    <location>
        <begin position="122"/>
        <end position="133"/>
    </location>
</feature>
<evidence type="ECO:0000256" key="8">
    <source>
        <dbReference type="ARBA" id="ARBA00023242"/>
    </source>
</evidence>
<keyword evidence="7" id="KW-0804">Transcription</keyword>
<keyword evidence="2" id="KW-1017">Isopeptide bond</keyword>
<evidence type="ECO:0000256" key="7">
    <source>
        <dbReference type="ARBA" id="ARBA00023163"/>
    </source>
</evidence>
<feature type="compositionally biased region" description="Basic and acidic residues" evidence="9">
    <location>
        <begin position="186"/>
        <end position="216"/>
    </location>
</feature>
<keyword evidence="6" id="KW-0805">Transcription regulation</keyword>
<dbReference type="PANTHER" id="PTHR13859:SF12">
    <property type="entry name" value="ARGININE-GLUTAMIC ACID DIPEPTIDE REPEATS PROTEIN"/>
    <property type="match status" value="1"/>
</dbReference>
<keyword evidence="4" id="KW-0832">Ubl conjugation</keyword>
<comment type="subcellular location">
    <subcellularLocation>
        <location evidence="1">Nucleus</location>
    </subcellularLocation>
</comment>
<evidence type="ECO:0000256" key="1">
    <source>
        <dbReference type="ARBA" id="ARBA00004123"/>
    </source>
</evidence>